<name>A0ABS4SU27_9PROT</name>
<dbReference type="Pfam" id="PF10006">
    <property type="entry name" value="DUF2249"/>
    <property type="match status" value="1"/>
</dbReference>
<protein>
    <submittedName>
        <fullName evidence="2">Uncharacterized protein (DUF2249 family)</fullName>
    </submittedName>
</protein>
<evidence type="ECO:0000313" key="3">
    <source>
        <dbReference type="Proteomes" id="UP000781958"/>
    </source>
</evidence>
<organism evidence="2 3">
    <name type="scientific">Azospirillum rugosum</name>
    <dbReference type="NCBI Taxonomy" id="416170"/>
    <lineage>
        <taxon>Bacteria</taxon>
        <taxon>Pseudomonadati</taxon>
        <taxon>Pseudomonadota</taxon>
        <taxon>Alphaproteobacteria</taxon>
        <taxon>Rhodospirillales</taxon>
        <taxon>Azospirillaceae</taxon>
        <taxon>Azospirillum</taxon>
    </lineage>
</organism>
<comment type="caution">
    <text evidence="2">The sequence shown here is derived from an EMBL/GenBank/DDBJ whole genome shotgun (WGS) entry which is preliminary data.</text>
</comment>
<dbReference type="EMBL" id="JAGINP010000027">
    <property type="protein sequence ID" value="MBP2296060.1"/>
    <property type="molecule type" value="Genomic_DNA"/>
</dbReference>
<dbReference type="Proteomes" id="UP000781958">
    <property type="component" value="Unassembled WGS sequence"/>
</dbReference>
<dbReference type="InterPro" id="IPR018720">
    <property type="entry name" value="DUF2249"/>
</dbReference>
<accession>A0ABS4SU27</accession>
<keyword evidence="3" id="KW-1185">Reference proteome</keyword>
<dbReference type="RefSeq" id="WP_209770784.1">
    <property type="nucleotide sequence ID" value="NZ_JAGINP010000027.1"/>
</dbReference>
<sequence>MPTTSAERTEPVIDIQAIAPYQRHQIIIEAVHGLPPGDSFTLVNDHDPRPLHLQLRTLFGNAFTWEYLEQGPETWRVRIVKSAQAAPVEDRSGSCCGGMCGG</sequence>
<evidence type="ECO:0000313" key="2">
    <source>
        <dbReference type="EMBL" id="MBP2296060.1"/>
    </source>
</evidence>
<feature type="domain" description="DUF2249" evidence="1">
    <location>
        <begin position="12"/>
        <end position="81"/>
    </location>
</feature>
<reference evidence="2 3" key="1">
    <citation type="submission" date="2021-03" db="EMBL/GenBank/DDBJ databases">
        <title>Genomic Encyclopedia of Type Strains, Phase III (KMG-III): the genomes of soil and plant-associated and newly described type strains.</title>
        <authorList>
            <person name="Whitman W."/>
        </authorList>
    </citation>
    <scope>NUCLEOTIDE SEQUENCE [LARGE SCALE GENOMIC DNA]</scope>
    <source>
        <strain evidence="2 3">IMMIB AFH-6</strain>
    </source>
</reference>
<evidence type="ECO:0000259" key="1">
    <source>
        <dbReference type="Pfam" id="PF10006"/>
    </source>
</evidence>
<proteinExistence type="predicted"/>
<gene>
    <name evidence="2" type="ORF">J2851_005875</name>
</gene>